<dbReference type="HOGENOM" id="CLU_1921175_0_0_1"/>
<reference evidence="1 2" key="1">
    <citation type="journal article" date="2006" name="Nature">
        <title>Global trends of whole-genome duplications revealed by the ciliate Paramecium tetraurelia.</title>
        <authorList>
            <consortium name="Genoscope"/>
            <person name="Aury J.-M."/>
            <person name="Jaillon O."/>
            <person name="Duret L."/>
            <person name="Noel B."/>
            <person name="Jubin C."/>
            <person name="Porcel B.M."/>
            <person name="Segurens B."/>
            <person name="Daubin V."/>
            <person name="Anthouard V."/>
            <person name="Aiach N."/>
            <person name="Arnaiz O."/>
            <person name="Billaut A."/>
            <person name="Beisson J."/>
            <person name="Blanc I."/>
            <person name="Bouhouche K."/>
            <person name="Camara F."/>
            <person name="Duharcourt S."/>
            <person name="Guigo R."/>
            <person name="Gogendeau D."/>
            <person name="Katinka M."/>
            <person name="Keller A.-M."/>
            <person name="Kissmehl R."/>
            <person name="Klotz C."/>
            <person name="Koll F."/>
            <person name="Le Moue A."/>
            <person name="Lepere C."/>
            <person name="Malinsky S."/>
            <person name="Nowacki M."/>
            <person name="Nowak J.K."/>
            <person name="Plattner H."/>
            <person name="Poulain J."/>
            <person name="Ruiz F."/>
            <person name="Serrano V."/>
            <person name="Zagulski M."/>
            <person name="Dessen P."/>
            <person name="Betermier M."/>
            <person name="Weissenbach J."/>
            <person name="Scarpelli C."/>
            <person name="Schachter V."/>
            <person name="Sperling L."/>
            <person name="Meyer E."/>
            <person name="Cohen J."/>
            <person name="Wincker P."/>
        </authorList>
    </citation>
    <scope>NUCLEOTIDE SEQUENCE [LARGE SCALE GENOMIC DNA]</scope>
    <source>
        <strain evidence="1 2">Stock d4-2</strain>
    </source>
</reference>
<evidence type="ECO:0000313" key="2">
    <source>
        <dbReference type="Proteomes" id="UP000000600"/>
    </source>
</evidence>
<dbReference type="AlphaFoldDB" id="A0D3J0"/>
<dbReference type="Proteomes" id="UP000000600">
    <property type="component" value="Unassembled WGS sequence"/>
</dbReference>
<name>A0D3J0_PARTE</name>
<keyword evidence="2" id="KW-1185">Reference proteome</keyword>
<evidence type="ECO:0000313" key="1">
    <source>
        <dbReference type="EMBL" id="CAK77607.1"/>
    </source>
</evidence>
<dbReference type="EMBL" id="CT868274">
    <property type="protein sequence ID" value="CAK77607.1"/>
    <property type="molecule type" value="Genomic_DNA"/>
</dbReference>
<dbReference type="InParanoid" id="A0D3J0"/>
<dbReference type="RefSeq" id="XP_001445004.1">
    <property type="nucleotide sequence ID" value="XM_001444967.1"/>
</dbReference>
<dbReference type="GeneID" id="5030789"/>
<proteinExistence type="predicted"/>
<organism evidence="1 2">
    <name type="scientific">Paramecium tetraurelia</name>
    <dbReference type="NCBI Taxonomy" id="5888"/>
    <lineage>
        <taxon>Eukaryota</taxon>
        <taxon>Sar</taxon>
        <taxon>Alveolata</taxon>
        <taxon>Ciliophora</taxon>
        <taxon>Intramacronucleata</taxon>
        <taxon>Oligohymenophorea</taxon>
        <taxon>Peniculida</taxon>
        <taxon>Parameciidae</taxon>
        <taxon>Paramecium</taxon>
    </lineage>
</organism>
<accession>A0D3J0</accession>
<gene>
    <name evidence="1" type="ORF">GSPATT00013095001</name>
</gene>
<sequence length="132" mass="15889">MGERLLKWNKRVSYQGNLVNGKQVGKGFYIEIMEIILKRLWDNQRKRNSQLNIRENQYQGVQIQGKKEPNEIDGNIQIIKDMEKGQRMVKLKIMHGDWIQDKRTRNGQKNTHRFIDEYHNSIINLNRVNWQI</sequence>
<dbReference type="KEGG" id="ptm:GSPATT00013095001"/>
<protein>
    <submittedName>
        <fullName evidence="1">Uncharacterized protein</fullName>
    </submittedName>
</protein>